<dbReference type="PANTHER" id="PTHR46401">
    <property type="entry name" value="GLYCOSYLTRANSFERASE WBBK-RELATED"/>
    <property type="match status" value="1"/>
</dbReference>
<evidence type="ECO:0000313" key="3">
    <source>
        <dbReference type="Proteomes" id="UP000198403"/>
    </source>
</evidence>
<dbReference type="GO" id="GO:0009103">
    <property type="term" value="P:lipopolysaccharide biosynthetic process"/>
    <property type="evidence" value="ECO:0007669"/>
    <property type="project" value="TreeGrafter"/>
</dbReference>
<dbReference type="GO" id="GO:0016757">
    <property type="term" value="F:glycosyltransferase activity"/>
    <property type="evidence" value="ECO:0007669"/>
    <property type="project" value="TreeGrafter"/>
</dbReference>
<evidence type="ECO:0000256" key="1">
    <source>
        <dbReference type="ARBA" id="ARBA00022679"/>
    </source>
</evidence>
<keyword evidence="1 2" id="KW-0808">Transferase</keyword>
<protein>
    <submittedName>
        <fullName evidence="2">Glycosyltransferase involved in cell wall bisynthesis</fullName>
    </submittedName>
</protein>
<proteinExistence type="predicted"/>
<reference evidence="2 3" key="1">
    <citation type="submission" date="2017-06" db="EMBL/GenBank/DDBJ databases">
        <authorList>
            <person name="Kim H.J."/>
            <person name="Triplett B.A."/>
        </authorList>
    </citation>
    <scope>NUCLEOTIDE SEQUENCE [LARGE SCALE GENOMIC DNA]</scope>
    <source>
        <strain evidence="2 3">DSM 44272</strain>
    </source>
</reference>
<keyword evidence="3" id="KW-1185">Reference proteome</keyword>
<dbReference type="RefSeq" id="WP_176445727.1">
    <property type="nucleotide sequence ID" value="NZ_FZNO01000050.1"/>
</dbReference>
<name>A0A239AM90_9ACTN</name>
<sequence length="352" mass="38984">MRVNTSDRKRVLAWPARRNRAENPYNYLLSQALAAIDVRVDEFEPARAILGKFDVLHIHWPEALIKNVGPGLAGLRLFGLSLILLWVRFLRRKPIVWTVHNVAPHGHQRRGLIFLLRLLLLVVVDRTIYLDRSTSLTLAAESARLAKKPSTVIPHGLYTVPPPDEHFQHSLALKLDTASDVTVFGLVGSLERYKGVSELIGAFMDCEDRSLRLLLVGACRDASLRAEVEEAQAKDDRVRVRLGWLSEKEMVAAIGVSDWIVVPFRNVTNSGSIIMALQVGRPVIVPALGSLPSLADEVGSEWMMCYPSGRLRGALAEARGRPKPATAPRLAARDWHSIAVATRAVYELAIGS</sequence>
<dbReference type="Pfam" id="PF13692">
    <property type="entry name" value="Glyco_trans_1_4"/>
    <property type="match status" value="1"/>
</dbReference>
<accession>A0A239AM90</accession>
<dbReference type="Proteomes" id="UP000198403">
    <property type="component" value="Unassembled WGS sequence"/>
</dbReference>
<organism evidence="2 3">
    <name type="scientific">Blastococcus mobilis</name>
    <dbReference type="NCBI Taxonomy" id="1938746"/>
    <lineage>
        <taxon>Bacteria</taxon>
        <taxon>Bacillati</taxon>
        <taxon>Actinomycetota</taxon>
        <taxon>Actinomycetes</taxon>
        <taxon>Geodermatophilales</taxon>
        <taxon>Geodermatophilaceae</taxon>
        <taxon>Blastococcus</taxon>
    </lineage>
</organism>
<dbReference type="PANTHER" id="PTHR46401:SF2">
    <property type="entry name" value="GLYCOSYLTRANSFERASE WBBK-RELATED"/>
    <property type="match status" value="1"/>
</dbReference>
<gene>
    <name evidence="2" type="ORF">SAMN06272737_1503</name>
</gene>
<dbReference type="SUPFAM" id="SSF53756">
    <property type="entry name" value="UDP-Glycosyltransferase/glycogen phosphorylase"/>
    <property type="match status" value="1"/>
</dbReference>
<dbReference type="AlphaFoldDB" id="A0A239AM90"/>
<evidence type="ECO:0000313" key="2">
    <source>
        <dbReference type="EMBL" id="SNR96806.1"/>
    </source>
</evidence>
<dbReference type="Gene3D" id="3.40.50.2000">
    <property type="entry name" value="Glycogen Phosphorylase B"/>
    <property type="match status" value="2"/>
</dbReference>
<dbReference type="EMBL" id="FZNO01000050">
    <property type="protein sequence ID" value="SNR96806.1"/>
    <property type="molecule type" value="Genomic_DNA"/>
</dbReference>